<dbReference type="RefSeq" id="WP_092632227.1">
    <property type="nucleotide sequence ID" value="NZ_FNFM01000014.1"/>
</dbReference>
<dbReference type="Proteomes" id="UP000199213">
    <property type="component" value="Unassembled WGS sequence"/>
</dbReference>
<keyword evidence="2" id="KW-1185">Reference proteome</keyword>
<dbReference type="OrthoDB" id="3828153at2"/>
<proteinExistence type="predicted"/>
<protein>
    <submittedName>
        <fullName evidence="1">Uncharacterized protein</fullName>
    </submittedName>
</protein>
<evidence type="ECO:0000313" key="1">
    <source>
        <dbReference type="EMBL" id="SDK85968.1"/>
    </source>
</evidence>
<reference evidence="2" key="1">
    <citation type="submission" date="2016-10" db="EMBL/GenBank/DDBJ databases">
        <authorList>
            <person name="Varghese N."/>
            <person name="Submissions S."/>
        </authorList>
    </citation>
    <scope>NUCLEOTIDE SEQUENCE [LARGE SCALE GENOMIC DNA]</scope>
    <source>
        <strain evidence="2">DSM 45460</strain>
    </source>
</reference>
<sequence length="235" mass="26335">MGLLRRLFGLERRAAKATSREGDESAEAARRAELFWRRWEELLPQVGSALGDGVPQRVDHQLAEAVGLLHPRLNFSIERGREAIYALVITAQADPALRVYTDAWKAAAPAADSLWEYHDAVPPVPDPREVTVNLRGKRYQLDEVRVAAQFDNTRNLIDVAVHHPDFSELAEEEREALTFLPLHAALGERLAADRLGRVETAELLPANAVDLVSFRERVRAFDTEKTDSAEPDTEQ</sequence>
<dbReference type="EMBL" id="FNFM01000014">
    <property type="protein sequence ID" value="SDK85968.1"/>
    <property type="molecule type" value="Genomic_DNA"/>
</dbReference>
<accession>A0A1G9FC98</accession>
<name>A0A1G9FC98_ACTMZ</name>
<organism evidence="1 2">
    <name type="scientific">Actinopolyspora mzabensis</name>
    <dbReference type="NCBI Taxonomy" id="995066"/>
    <lineage>
        <taxon>Bacteria</taxon>
        <taxon>Bacillati</taxon>
        <taxon>Actinomycetota</taxon>
        <taxon>Actinomycetes</taxon>
        <taxon>Actinopolysporales</taxon>
        <taxon>Actinopolysporaceae</taxon>
        <taxon>Actinopolyspora</taxon>
    </lineage>
</organism>
<evidence type="ECO:0000313" key="2">
    <source>
        <dbReference type="Proteomes" id="UP000199213"/>
    </source>
</evidence>
<gene>
    <name evidence="1" type="ORF">SAMN04487820_114101</name>
</gene>
<dbReference type="AlphaFoldDB" id="A0A1G9FC98"/>